<proteinExistence type="predicted"/>
<gene>
    <name evidence="1" type="ORF">HMPREF1218_1102</name>
</gene>
<keyword evidence="2" id="KW-1185">Reference proteome</keyword>
<comment type="caution">
    <text evidence="1">The sequence shown here is derived from an EMBL/GenBank/DDBJ whole genome shotgun (WGS) entry which is preliminary data.</text>
</comment>
<dbReference type="RefSeq" id="WP_021582794.1">
    <property type="nucleotide sequence ID" value="NZ_AWET01000004.1"/>
</dbReference>
<name>U2LIV6_9BACT</name>
<dbReference type="EMBL" id="AWET01000004">
    <property type="protein sequence ID" value="ERK04186.1"/>
    <property type="molecule type" value="Genomic_DNA"/>
</dbReference>
<accession>U2LIV6</accession>
<organism evidence="1 2">
    <name type="scientific">Hoylesella pleuritidis F0068</name>
    <dbReference type="NCBI Taxonomy" id="1081904"/>
    <lineage>
        <taxon>Bacteria</taxon>
        <taxon>Pseudomonadati</taxon>
        <taxon>Bacteroidota</taxon>
        <taxon>Bacteroidia</taxon>
        <taxon>Bacteroidales</taxon>
        <taxon>Prevotellaceae</taxon>
        <taxon>Hoylesella</taxon>
    </lineage>
</organism>
<dbReference type="Proteomes" id="UP000016600">
    <property type="component" value="Unassembled WGS sequence"/>
</dbReference>
<evidence type="ECO:0008006" key="3">
    <source>
        <dbReference type="Google" id="ProtNLM"/>
    </source>
</evidence>
<reference evidence="1 2" key="1">
    <citation type="submission" date="2013-08" db="EMBL/GenBank/DDBJ databases">
        <authorList>
            <person name="Durkin A.S."/>
            <person name="Haft D.R."/>
            <person name="McCorrison J."/>
            <person name="Torralba M."/>
            <person name="Gillis M."/>
            <person name="Haft D.H."/>
            <person name="Methe B."/>
            <person name="Sutton G."/>
            <person name="Nelson K.E."/>
        </authorList>
    </citation>
    <scope>NUCLEOTIDE SEQUENCE [LARGE SCALE GENOMIC DNA]</scope>
    <source>
        <strain evidence="1 2">F0068</strain>
    </source>
</reference>
<evidence type="ECO:0000313" key="1">
    <source>
        <dbReference type="EMBL" id="ERK04186.1"/>
    </source>
</evidence>
<dbReference type="PATRIC" id="fig|1081904.3.peg.130"/>
<evidence type="ECO:0000313" key="2">
    <source>
        <dbReference type="Proteomes" id="UP000016600"/>
    </source>
</evidence>
<dbReference type="AlphaFoldDB" id="U2LIV6"/>
<protein>
    <recommendedName>
        <fullName evidence="3">MG2 domain protein</fullName>
    </recommendedName>
</protein>
<sequence>MNAEIDVLPIRYLLTFLLFYHLVVVAQPSPTEKIFVCADRIDYQFDDTIALRGCVVGADGTAKIRSRYVNIEFFDDHDMLCLRQKLRCTDGGEFQTAVVPGMDWRAGKYYVRAFTRLMQNDPTVTLPVFSIYLGAKRMQTESDGATLRCEIYPEGGHLVADEPQHIGIRFCDGAGNPVRCSFTLTDDRSSFRLQGTTTASGWQVVPVTPKGLSPYYIVASSGGKPFRFLLPTCNEQPIIQTSVLNGRLSYRILPASAPLEQLSLYAFHHQLGLQKIELKHHEGQIALADVPDGLLSFLLTDSKDSLISQSFQWIRKSNNDHPLLRKTRYSPAEPLALAPKTQDSQTFVRILADTSAYVPRAAAVLLFESDTESPAPFPLFYGRKAQENTTDARAWLCSARFVRFDPATIRRHEMPSPYTEETELVLAGTVTDGRRPIKNGTVVAFQKGENKAYSGPTDDQGHFRIAVDDFGPEADFFLQGYRKDGDTAPYEFRMDTPRYPEWHRPKTQYASERVKTIIADTASFGLRRVNRLGEVRVNAKNRSLLTAERFYRLRYIDSQDIEKHNYTRFEDLVNRFFQYITLVEDDNKKYYLVSRRNSSLMNDPTVKIIFDGIEISPDEAMDIDVKMLGSVRLLTPAQTISELNLHGAMNGALVMTTKGYVKQDRASNGQLVTVVGIAPDRDASSRFPHRVPAQPGTYRVLIDRISATGNVTTEDVLITIE</sequence>